<reference evidence="1 2" key="1">
    <citation type="submission" date="2024-01" db="EMBL/GenBank/DDBJ databases">
        <title>The genomes of 5 underutilized Papilionoideae crops provide insights into root nodulation and disease resistanc.</title>
        <authorList>
            <person name="Jiang F."/>
        </authorList>
    </citation>
    <scope>NUCLEOTIDE SEQUENCE [LARGE SCALE GENOMIC DNA]</scope>
    <source>
        <strain evidence="1">DUOXIRENSHENG_FW03</strain>
        <tissue evidence="1">Leaves</tissue>
    </source>
</reference>
<comment type="caution">
    <text evidence="1">The sequence shown here is derived from an EMBL/GenBank/DDBJ whole genome shotgun (WGS) entry which is preliminary data.</text>
</comment>
<evidence type="ECO:0000313" key="1">
    <source>
        <dbReference type="EMBL" id="KAK7399143.1"/>
    </source>
</evidence>
<accession>A0AAN9XM57</accession>
<proteinExistence type="predicted"/>
<protein>
    <submittedName>
        <fullName evidence="1">Uncharacterized protein</fullName>
    </submittedName>
</protein>
<name>A0AAN9XM57_PSOTE</name>
<gene>
    <name evidence="1" type="ORF">VNO78_10319</name>
</gene>
<dbReference type="EMBL" id="JAYMYS010000003">
    <property type="protein sequence ID" value="KAK7399143.1"/>
    <property type="molecule type" value="Genomic_DNA"/>
</dbReference>
<dbReference type="Proteomes" id="UP001386955">
    <property type="component" value="Unassembled WGS sequence"/>
</dbReference>
<sequence>MRYSVVVWNLTCGGSHKTVHKFCCRTYAHYEHAPLHPHCSLTLLSSPVRVHLLCSLSLAVFKALDDPLLHPNPIDALVLFIVQVFGVRLLYSPSCACCFMERCLISNRRDVPVLTMWFVANSMIASMVCFGRIRSC</sequence>
<evidence type="ECO:0000313" key="2">
    <source>
        <dbReference type="Proteomes" id="UP001386955"/>
    </source>
</evidence>
<organism evidence="1 2">
    <name type="scientific">Psophocarpus tetragonolobus</name>
    <name type="common">Winged bean</name>
    <name type="synonym">Dolichos tetragonolobus</name>
    <dbReference type="NCBI Taxonomy" id="3891"/>
    <lineage>
        <taxon>Eukaryota</taxon>
        <taxon>Viridiplantae</taxon>
        <taxon>Streptophyta</taxon>
        <taxon>Embryophyta</taxon>
        <taxon>Tracheophyta</taxon>
        <taxon>Spermatophyta</taxon>
        <taxon>Magnoliopsida</taxon>
        <taxon>eudicotyledons</taxon>
        <taxon>Gunneridae</taxon>
        <taxon>Pentapetalae</taxon>
        <taxon>rosids</taxon>
        <taxon>fabids</taxon>
        <taxon>Fabales</taxon>
        <taxon>Fabaceae</taxon>
        <taxon>Papilionoideae</taxon>
        <taxon>50 kb inversion clade</taxon>
        <taxon>NPAAA clade</taxon>
        <taxon>indigoferoid/millettioid clade</taxon>
        <taxon>Phaseoleae</taxon>
        <taxon>Psophocarpus</taxon>
    </lineage>
</organism>
<keyword evidence="2" id="KW-1185">Reference proteome</keyword>
<dbReference type="AlphaFoldDB" id="A0AAN9XM57"/>